<keyword evidence="2" id="KW-1133">Transmembrane helix</keyword>
<dbReference type="PANTHER" id="PTHR43201">
    <property type="entry name" value="ACYL-COA SYNTHETASE"/>
    <property type="match status" value="1"/>
</dbReference>
<dbReference type="PANTHER" id="PTHR43201:SF8">
    <property type="entry name" value="ACYL-COA SYNTHETASE FAMILY MEMBER 3"/>
    <property type="match status" value="1"/>
</dbReference>
<dbReference type="Pfam" id="PF00501">
    <property type="entry name" value="AMP-binding"/>
    <property type="match status" value="1"/>
</dbReference>
<keyword evidence="5" id="KW-1185">Reference proteome</keyword>
<evidence type="ECO:0000313" key="4">
    <source>
        <dbReference type="EMBL" id="MBY8822065.1"/>
    </source>
</evidence>
<dbReference type="InterPro" id="IPR042099">
    <property type="entry name" value="ANL_N_sf"/>
</dbReference>
<comment type="similarity">
    <text evidence="1">Belongs to the ATP-dependent AMP-binding enzyme family.</text>
</comment>
<name>A0ABS7PL89_9SPHN</name>
<gene>
    <name evidence="4" type="ORF">K7G82_07165</name>
</gene>
<reference evidence="4 5" key="1">
    <citation type="submission" date="2021-08" db="EMBL/GenBank/DDBJ databases">
        <authorList>
            <person name="Tuo L."/>
        </authorList>
    </citation>
    <scope>NUCLEOTIDE SEQUENCE [LARGE SCALE GENOMIC DNA]</scope>
    <source>
        <strain evidence="4 5">JCM 31229</strain>
    </source>
</reference>
<keyword evidence="2" id="KW-0812">Transmembrane</keyword>
<proteinExistence type="inferred from homology"/>
<dbReference type="RefSeq" id="WP_222989177.1">
    <property type="nucleotide sequence ID" value="NZ_JAINVV010000004.1"/>
</dbReference>
<feature type="transmembrane region" description="Helical" evidence="2">
    <location>
        <begin position="109"/>
        <end position="133"/>
    </location>
</feature>
<comment type="caution">
    <text evidence="4">The sequence shown here is derived from an EMBL/GenBank/DDBJ whole genome shotgun (WGS) entry which is preliminary data.</text>
</comment>
<dbReference type="Proteomes" id="UP000706039">
    <property type="component" value="Unassembled WGS sequence"/>
</dbReference>
<dbReference type="InterPro" id="IPR000873">
    <property type="entry name" value="AMP-dep_synth/lig_dom"/>
</dbReference>
<dbReference type="SUPFAM" id="SSF56801">
    <property type="entry name" value="Acetyl-CoA synthetase-like"/>
    <property type="match status" value="1"/>
</dbReference>
<evidence type="ECO:0000259" key="3">
    <source>
        <dbReference type="Pfam" id="PF00501"/>
    </source>
</evidence>
<accession>A0ABS7PL89</accession>
<dbReference type="EMBL" id="JAINVV010000004">
    <property type="protein sequence ID" value="MBY8822065.1"/>
    <property type="molecule type" value="Genomic_DNA"/>
</dbReference>
<organism evidence="4 5">
    <name type="scientific">Sphingomonas colocasiae</name>
    <dbReference type="NCBI Taxonomy" id="1848973"/>
    <lineage>
        <taxon>Bacteria</taxon>
        <taxon>Pseudomonadati</taxon>
        <taxon>Pseudomonadota</taxon>
        <taxon>Alphaproteobacteria</taxon>
        <taxon>Sphingomonadales</taxon>
        <taxon>Sphingomonadaceae</taxon>
        <taxon>Sphingomonas</taxon>
    </lineage>
</organism>
<evidence type="ECO:0000256" key="1">
    <source>
        <dbReference type="ARBA" id="ARBA00006432"/>
    </source>
</evidence>
<dbReference type="PROSITE" id="PS00455">
    <property type="entry name" value="AMP_BINDING"/>
    <property type="match status" value="1"/>
</dbReference>
<dbReference type="InterPro" id="IPR020845">
    <property type="entry name" value="AMP-binding_CS"/>
</dbReference>
<feature type="domain" description="AMP-dependent synthetase/ligase" evidence="3">
    <location>
        <begin position="48"/>
        <end position="425"/>
    </location>
</feature>
<dbReference type="Gene3D" id="3.40.50.12780">
    <property type="entry name" value="N-terminal domain of ligase-like"/>
    <property type="match status" value="1"/>
</dbReference>
<evidence type="ECO:0000313" key="5">
    <source>
        <dbReference type="Proteomes" id="UP000706039"/>
    </source>
</evidence>
<keyword evidence="2" id="KW-0472">Membrane</keyword>
<protein>
    <submittedName>
        <fullName evidence="4">AMP-binding protein</fullName>
    </submittedName>
</protein>
<sequence length="591" mass="62975">MTGPDDAPFREAEFMAVDLDVDRRPDGTIVIRSRVPLRDHDPNMPRAFAARAAERGDAPAIGWRDAGGAWAYRGYAELKRDIDGATQWMLDTLPRGSAMLVMAENSLPVAVLSFAAFAAGVVLVPVSMAYGLVGGDHARLRHVVGKTRPGAVYADPHPAIAAAVNAVFDADAMVISTDPAAFGRGAAYDAIVATEPRDAVARAIATIDPDAPAIYMLTSGSTGLPKVVPQSMRALAACGAQGLDMIGKAAGWDQVMLDWLPWHHAAGASVLRTCLLEGGTLHIDAGKPAPGLFETSIANLRDVSIAYFNNVPAGYAMLVEALEGDAALRASFFRKLRLMLYGGAGLPQHVYDRLQALAVRETGHRIHMTTGYGMTETVSGCMAIHFPTTRVGIGLPAPGLDLKLVPYDGRYEVRLRGPNVMKGYLDEPEKNATVFDDEGYYRTGDVATFHDPADPGQGLAFAGRLAEEFKLANGTWVHGGALREKLLKALAGQVTDLVLADDGRPYLAMIAWPRPGATLDAIAAGVAEANEGQHGGSATVRRVALFDTPPDPRTHEVSDKGTINRRAVLDHRAGLVERVFADLPDDGVRII</sequence>
<evidence type="ECO:0000256" key="2">
    <source>
        <dbReference type="SAM" id="Phobius"/>
    </source>
</evidence>